<keyword evidence="6 14" id="KW-0349">Heme</keyword>
<dbReference type="Pfam" id="PF13442">
    <property type="entry name" value="Cytochrome_CBB3"/>
    <property type="match status" value="1"/>
</dbReference>
<evidence type="ECO:0000256" key="13">
    <source>
        <dbReference type="ARBA" id="ARBA00033211"/>
    </source>
</evidence>
<keyword evidence="7 14" id="KW-0479">Metal-binding</keyword>
<evidence type="ECO:0000256" key="10">
    <source>
        <dbReference type="ARBA" id="ARBA00023078"/>
    </source>
</evidence>
<sequence length="254" mass="25540">MAALTVCSAAAGKAQTVRSCPQKPKAVAALPRLATAVGAAAVLLTSTPAFAGDLTLGQQVFDNNCGEWLLPEANRGGLVAGCGMLCLSSTSSSSSAAAAPSGSSGSASGVQPEPTSVEEEGSGGSSSGSDALSGPSSSPAGPPGSSVPAAPWQHGGRTGRALLRQPLLRLRQPASLMLMQAACHMGGQNSVQPEKTLQKAALEQYLEGGFSVASIITQVENGKGAMPAWSGRLDSDEIESVAEYVFKQAEGNLW</sequence>
<evidence type="ECO:0000256" key="6">
    <source>
        <dbReference type="ARBA" id="ARBA00022617"/>
    </source>
</evidence>
<dbReference type="InterPro" id="IPR023655">
    <property type="entry name" value="Cyt_C6"/>
</dbReference>
<dbReference type="EMBL" id="LHPG02000019">
    <property type="protein sequence ID" value="PRW32635.1"/>
    <property type="molecule type" value="Genomic_DNA"/>
</dbReference>
<protein>
    <recommendedName>
        <fullName evidence="13">Cytochrome c-553</fullName>
    </recommendedName>
    <alternativeName>
        <fullName evidence="12">Cytochrome c553</fullName>
    </alternativeName>
    <alternativeName>
        <fullName evidence="11">Soluble cytochrome f</fullName>
    </alternativeName>
</protein>
<keyword evidence="8" id="KW-0249">Electron transport</keyword>
<evidence type="ECO:0000256" key="11">
    <source>
        <dbReference type="ARBA" id="ARBA00030448"/>
    </source>
</evidence>
<dbReference type="GO" id="GO:0005506">
    <property type="term" value="F:iron ion binding"/>
    <property type="evidence" value="ECO:0007669"/>
    <property type="project" value="InterPro"/>
</dbReference>
<dbReference type="STRING" id="3076.A0A2P6TF92"/>
<feature type="domain" description="Cytochrome c" evidence="16">
    <location>
        <begin position="154"/>
        <end position="249"/>
    </location>
</feature>
<comment type="caution">
    <text evidence="17">The sequence shown here is derived from an EMBL/GenBank/DDBJ whole genome shotgun (WGS) entry which is preliminary data.</text>
</comment>
<dbReference type="GO" id="GO:0015979">
    <property type="term" value="P:photosynthesis"/>
    <property type="evidence" value="ECO:0007669"/>
    <property type="project" value="UniProtKB-KW"/>
</dbReference>
<evidence type="ECO:0000313" key="18">
    <source>
        <dbReference type="Proteomes" id="UP000239899"/>
    </source>
</evidence>
<dbReference type="SUPFAM" id="SSF46626">
    <property type="entry name" value="Cytochrome c"/>
    <property type="match status" value="1"/>
</dbReference>
<reference evidence="17 18" key="1">
    <citation type="journal article" date="2018" name="Plant J.">
        <title>Genome sequences of Chlorella sorokiniana UTEX 1602 and Micractinium conductrix SAG 241.80: implications to maltose excretion by a green alga.</title>
        <authorList>
            <person name="Arriola M.B."/>
            <person name="Velmurugan N."/>
            <person name="Zhang Y."/>
            <person name="Plunkett M.H."/>
            <person name="Hondzo H."/>
            <person name="Barney B.M."/>
        </authorList>
    </citation>
    <scope>NUCLEOTIDE SEQUENCE [LARGE SCALE GENOMIC DNA]</scope>
    <source>
        <strain evidence="18">UTEX 1602</strain>
    </source>
</reference>
<dbReference type="AlphaFoldDB" id="A0A2P6TF92"/>
<keyword evidence="18" id="KW-1185">Reference proteome</keyword>
<feature type="region of interest" description="Disordered" evidence="15">
    <location>
        <begin position="96"/>
        <end position="156"/>
    </location>
</feature>
<organism evidence="17 18">
    <name type="scientific">Chlorella sorokiniana</name>
    <name type="common">Freshwater green alga</name>
    <dbReference type="NCBI Taxonomy" id="3076"/>
    <lineage>
        <taxon>Eukaryota</taxon>
        <taxon>Viridiplantae</taxon>
        <taxon>Chlorophyta</taxon>
        <taxon>core chlorophytes</taxon>
        <taxon>Trebouxiophyceae</taxon>
        <taxon>Chlorellales</taxon>
        <taxon>Chlorellaceae</taxon>
        <taxon>Chlorella clade</taxon>
        <taxon>Chlorella</taxon>
    </lineage>
</organism>
<evidence type="ECO:0000256" key="8">
    <source>
        <dbReference type="ARBA" id="ARBA00022982"/>
    </source>
</evidence>
<dbReference type="PANTHER" id="PTHR34688">
    <property type="entry name" value="CYTOCHROME C6, CHLOROPLASTIC"/>
    <property type="match status" value="1"/>
</dbReference>
<keyword evidence="5" id="KW-0602">Photosynthesis</keyword>
<dbReference type="OrthoDB" id="1930491at2759"/>
<evidence type="ECO:0000259" key="16">
    <source>
        <dbReference type="PROSITE" id="PS51007"/>
    </source>
</evidence>
<dbReference type="InterPro" id="IPR036909">
    <property type="entry name" value="Cyt_c-like_dom_sf"/>
</dbReference>
<dbReference type="InterPro" id="IPR009056">
    <property type="entry name" value="Cyt_c-like_dom"/>
</dbReference>
<evidence type="ECO:0000256" key="9">
    <source>
        <dbReference type="ARBA" id="ARBA00023004"/>
    </source>
</evidence>
<keyword evidence="4" id="KW-0813">Transport</keyword>
<evidence type="ECO:0000256" key="1">
    <source>
        <dbReference type="ARBA" id="ARBA00002347"/>
    </source>
</evidence>
<gene>
    <name evidence="17" type="ORF">C2E21_8344</name>
</gene>
<comment type="similarity">
    <text evidence="3">Belongs to the cytochrome c family. PetJ subfamily.</text>
</comment>
<evidence type="ECO:0000256" key="7">
    <source>
        <dbReference type="ARBA" id="ARBA00022723"/>
    </source>
</evidence>
<dbReference type="GO" id="GO:0009055">
    <property type="term" value="F:electron transfer activity"/>
    <property type="evidence" value="ECO:0007669"/>
    <property type="project" value="InterPro"/>
</dbReference>
<name>A0A2P6TF92_CHLSO</name>
<accession>A0A2P6TF92</accession>
<dbReference type="GO" id="GO:0009543">
    <property type="term" value="C:chloroplast thylakoid lumen"/>
    <property type="evidence" value="ECO:0007669"/>
    <property type="project" value="UniProtKB-SubCell"/>
</dbReference>
<dbReference type="InterPro" id="IPR008168">
    <property type="entry name" value="Cyt_C_IC"/>
</dbReference>
<comment type="function">
    <text evidence="1">Functions as an electron carrier between membrane-bound cytochrome b6-f and photosystem I in oxygenic photosynthesis.</text>
</comment>
<evidence type="ECO:0000256" key="14">
    <source>
        <dbReference type="PROSITE-ProRule" id="PRU00433"/>
    </source>
</evidence>
<feature type="compositionally biased region" description="Low complexity" evidence="15">
    <location>
        <begin position="96"/>
        <end position="115"/>
    </location>
</feature>
<feature type="compositionally biased region" description="Low complexity" evidence="15">
    <location>
        <begin position="127"/>
        <end position="151"/>
    </location>
</feature>
<keyword evidence="9 14" id="KW-0408">Iron</keyword>
<dbReference type="Proteomes" id="UP000239899">
    <property type="component" value="Unassembled WGS sequence"/>
</dbReference>
<proteinExistence type="inferred from homology"/>
<evidence type="ECO:0000256" key="15">
    <source>
        <dbReference type="SAM" id="MobiDB-lite"/>
    </source>
</evidence>
<dbReference type="Gene3D" id="1.10.760.10">
    <property type="entry name" value="Cytochrome c-like domain"/>
    <property type="match status" value="1"/>
</dbReference>
<dbReference type="PROSITE" id="PS51007">
    <property type="entry name" value="CYTC"/>
    <property type="match status" value="1"/>
</dbReference>
<comment type="subcellular location">
    <subcellularLocation>
        <location evidence="2">Plastid</location>
        <location evidence="2">Chloroplast thylakoid lumen</location>
    </subcellularLocation>
</comment>
<evidence type="ECO:0000256" key="5">
    <source>
        <dbReference type="ARBA" id="ARBA00022531"/>
    </source>
</evidence>
<evidence type="ECO:0000313" key="17">
    <source>
        <dbReference type="EMBL" id="PRW32635.1"/>
    </source>
</evidence>
<evidence type="ECO:0000256" key="12">
    <source>
        <dbReference type="ARBA" id="ARBA00031247"/>
    </source>
</evidence>
<dbReference type="PRINTS" id="PR00605">
    <property type="entry name" value="CYTCHROMECIC"/>
</dbReference>
<dbReference type="PANTHER" id="PTHR34688:SF2">
    <property type="entry name" value="CYTOCHROME C6, CHLOROPLASTIC"/>
    <property type="match status" value="1"/>
</dbReference>
<evidence type="ECO:0000256" key="4">
    <source>
        <dbReference type="ARBA" id="ARBA00022448"/>
    </source>
</evidence>
<evidence type="ECO:0000256" key="2">
    <source>
        <dbReference type="ARBA" id="ARBA00004456"/>
    </source>
</evidence>
<evidence type="ECO:0000256" key="3">
    <source>
        <dbReference type="ARBA" id="ARBA00009650"/>
    </source>
</evidence>
<keyword evidence="10" id="KW-0793">Thylakoid</keyword>
<dbReference type="GO" id="GO:0020037">
    <property type="term" value="F:heme binding"/>
    <property type="evidence" value="ECO:0007669"/>
    <property type="project" value="InterPro"/>
</dbReference>